<dbReference type="Pfam" id="PF00887">
    <property type="entry name" value="ACBP"/>
    <property type="match status" value="1"/>
</dbReference>
<sequence length="364" mass="39888">MDSKFKEALDKVPNLKEDPGNEAKLKLYGLFKQATVGKCNQPKPGAFDFVAKYKWDAWNTLGELSQADAKKQYVETVEQLVSKIGLSGGTSTSSSLTSGSESDMLVIQKRDGVLSFRLNRPDKFNAIRLEMYETFIEQLKNAASDDSVRLVFITGTGDYYSSGNDLAQFLEMGVASPEDVKKMAEKARGILEKYVASFIDFPKPIIGAINGPAIGVMVTTLALFDVVVCSDTTTFQTPFSSTGQSPEGCSSVLFPQLFGVSRANKLLMLNDKISAMEALNAGFVAKIFPKPSFEKDVEEMIYGEKGILKNCAQGSLVTAKSLIRNSAVKQILHAANKAECDALLNRWLSPDFPKIMAKFFARKK</sequence>
<comment type="subcellular location">
    <subcellularLocation>
        <location evidence="1">Peroxisome</location>
    </subcellularLocation>
</comment>
<dbReference type="InterPro" id="IPR035984">
    <property type="entry name" value="Acyl-CoA-binding_sf"/>
</dbReference>
<dbReference type="Pfam" id="PF00378">
    <property type="entry name" value="ECH_1"/>
    <property type="match status" value="1"/>
</dbReference>
<dbReference type="InterPro" id="IPR001753">
    <property type="entry name" value="Enoyl-CoA_hydra/iso"/>
</dbReference>
<dbReference type="InterPro" id="IPR022408">
    <property type="entry name" value="Acyl-CoA-binding_prot_CS"/>
</dbReference>
<dbReference type="PANTHER" id="PTHR43684">
    <property type="match status" value="1"/>
</dbReference>
<evidence type="ECO:0000256" key="2">
    <source>
        <dbReference type="ARBA" id="ARBA00023140"/>
    </source>
</evidence>
<dbReference type="GO" id="GO:0004165">
    <property type="term" value="F:delta(3)-delta(2)-enoyl-CoA isomerase activity"/>
    <property type="evidence" value="ECO:0007669"/>
    <property type="project" value="UniProtKB-ARBA"/>
</dbReference>
<dbReference type="STRING" id="299467.A0A443S4G8"/>
<dbReference type="Gene3D" id="1.20.80.10">
    <property type="match status" value="1"/>
</dbReference>
<gene>
    <name evidence="5" type="ORF">B4U80_04365</name>
</gene>
<accession>A0A443S4G8</accession>
<protein>
    <submittedName>
        <fullName evidence="5">Enoyl-CoA delta isomerase 2-like protein</fullName>
    </submittedName>
</protein>
<dbReference type="OrthoDB" id="409763at2759"/>
<keyword evidence="2" id="KW-0576">Peroxisome</keyword>
<dbReference type="PRINTS" id="PR00689">
    <property type="entry name" value="ACOABINDINGP"/>
</dbReference>
<dbReference type="Gene3D" id="3.90.226.10">
    <property type="entry name" value="2-enoyl-CoA Hydratase, Chain A, domain 1"/>
    <property type="match status" value="1"/>
</dbReference>
<dbReference type="EMBL" id="NCKV01008865">
    <property type="protein sequence ID" value="RWS22422.1"/>
    <property type="molecule type" value="Genomic_DNA"/>
</dbReference>
<evidence type="ECO:0000313" key="5">
    <source>
        <dbReference type="EMBL" id="RWS22422.1"/>
    </source>
</evidence>
<reference evidence="5 6" key="1">
    <citation type="journal article" date="2018" name="Gigascience">
        <title>Genomes of trombidid mites reveal novel predicted allergens and laterally-transferred genes associated with secondary metabolism.</title>
        <authorList>
            <person name="Dong X."/>
            <person name="Chaisiri K."/>
            <person name="Xia D."/>
            <person name="Armstrong S.D."/>
            <person name="Fang Y."/>
            <person name="Donnelly M.J."/>
            <person name="Kadowaki T."/>
            <person name="McGarry J.W."/>
            <person name="Darby A.C."/>
            <person name="Makepeace B.L."/>
        </authorList>
    </citation>
    <scope>NUCLEOTIDE SEQUENCE [LARGE SCALE GENOMIC DNA]</scope>
    <source>
        <strain evidence="5">UoL-UT</strain>
    </source>
</reference>
<dbReference type="SUPFAM" id="SSF47027">
    <property type="entry name" value="Acyl-CoA binding protein"/>
    <property type="match status" value="1"/>
</dbReference>
<dbReference type="InterPro" id="IPR014748">
    <property type="entry name" value="Enoyl-CoA_hydra_C"/>
</dbReference>
<proteinExistence type="predicted"/>
<evidence type="ECO:0000259" key="4">
    <source>
        <dbReference type="PROSITE" id="PS51228"/>
    </source>
</evidence>
<dbReference type="InterPro" id="IPR014352">
    <property type="entry name" value="FERM/acyl-CoA-bd_prot_sf"/>
</dbReference>
<dbReference type="GO" id="GO:0000062">
    <property type="term" value="F:fatty-acyl-CoA binding"/>
    <property type="evidence" value="ECO:0007669"/>
    <property type="project" value="InterPro"/>
</dbReference>
<dbReference type="GO" id="GO:0005777">
    <property type="term" value="C:peroxisome"/>
    <property type="evidence" value="ECO:0007669"/>
    <property type="project" value="UniProtKB-SubCell"/>
</dbReference>
<dbReference type="PANTHER" id="PTHR43684:SF1">
    <property type="entry name" value="ENOYL-COA DELTA ISOMERASE 2"/>
    <property type="match status" value="1"/>
</dbReference>
<feature type="domain" description="ACB" evidence="4">
    <location>
        <begin position="1"/>
        <end position="86"/>
    </location>
</feature>
<dbReference type="VEuPathDB" id="VectorBase:LDEU009618"/>
<dbReference type="InterPro" id="IPR000582">
    <property type="entry name" value="Acyl-CoA-binding_protein"/>
</dbReference>
<organism evidence="5 6">
    <name type="scientific">Leptotrombidium deliense</name>
    <dbReference type="NCBI Taxonomy" id="299467"/>
    <lineage>
        <taxon>Eukaryota</taxon>
        <taxon>Metazoa</taxon>
        <taxon>Ecdysozoa</taxon>
        <taxon>Arthropoda</taxon>
        <taxon>Chelicerata</taxon>
        <taxon>Arachnida</taxon>
        <taxon>Acari</taxon>
        <taxon>Acariformes</taxon>
        <taxon>Trombidiformes</taxon>
        <taxon>Prostigmata</taxon>
        <taxon>Anystina</taxon>
        <taxon>Parasitengona</taxon>
        <taxon>Trombiculoidea</taxon>
        <taxon>Trombiculidae</taxon>
        <taxon>Leptotrombidium</taxon>
    </lineage>
</organism>
<dbReference type="Proteomes" id="UP000288716">
    <property type="component" value="Unassembled WGS sequence"/>
</dbReference>
<name>A0A443S4G8_9ACAR</name>
<dbReference type="Gene3D" id="1.10.12.10">
    <property type="entry name" value="Lyase 2-enoyl-coa Hydratase, Chain A, domain 2"/>
    <property type="match status" value="1"/>
</dbReference>
<dbReference type="AlphaFoldDB" id="A0A443S4G8"/>
<dbReference type="InterPro" id="IPR051053">
    <property type="entry name" value="ECH/Chromodomain_protein"/>
</dbReference>
<dbReference type="InterPro" id="IPR029045">
    <property type="entry name" value="ClpP/crotonase-like_dom_sf"/>
</dbReference>
<dbReference type="CDD" id="cd06558">
    <property type="entry name" value="crotonase-like"/>
    <property type="match status" value="1"/>
</dbReference>
<keyword evidence="6" id="KW-1185">Reference proteome</keyword>
<evidence type="ECO:0000256" key="3">
    <source>
        <dbReference type="ARBA" id="ARBA00023235"/>
    </source>
</evidence>
<dbReference type="SUPFAM" id="SSF52096">
    <property type="entry name" value="ClpP/crotonase"/>
    <property type="match status" value="1"/>
</dbReference>
<comment type="caution">
    <text evidence="5">The sequence shown here is derived from an EMBL/GenBank/DDBJ whole genome shotgun (WGS) entry which is preliminary data.</text>
</comment>
<dbReference type="PROSITE" id="PS51228">
    <property type="entry name" value="ACB_2"/>
    <property type="match status" value="1"/>
</dbReference>
<evidence type="ECO:0000313" key="6">
    <source>
        <dbReference type="Proteomes" id="UP000288716"/>
    </source>
</evidence>
<dbReference type="PROSITE" id="PS00880">
    <property type="entry name" value="ACB_1"/>
    <property type="match status" value="1"/>
</dbReference>
<keyword evidence="3 5" id="KW-0413">Isomerase</keyword>
<evidence type="ECO:0000256" key="1">
    <source>
        <dbReference type="ARBA" id="ARBA00004275"/>
    </source>
</evidence>
<dbReference type="CDD" id="cd00435">
    <property type="entry name" value="ACBP"/>
    <property type="match status" value="1"/>
</dbReference>